<evidence type="ECO:0000256" key="7">
    <source>
        <dbReference type="ARBA" id="ARBA00023316"/>
    </source>
</evidence>
<keyword evidence="7" id="KW-0961">Cell wall biogenesis/degradation</keyword>
<comment type="caution">
    <text evidence="11">The sequence shown here is derived from an EMBL/GenBank/DDBJ whole genome shotgun (WGS) entry which is preliminary data.</text>
</comment>
<evidence type="ECO:0000256" key="6">
    <source>
        <dbReference type="ARBA" id="ARBA00022984"/>
    </source>
</evidence>
<dbReference type="Pfam" id="PF00768">
    <property type="entry name" value="Peptidase_S11"/>
    <property type="match status" value="1"/>
</dbReference>
<evidence type="ECO:0000256" key="4">
    <source>
        <dbReference type="ARBA" id="ARBA00022801"/>
    </source>
</evidence>
<feature type="domain" description="Peptidase S11 D-alanyl-D-alanine carboxypeptidase A N-terminal" evidence="10">
    <location>
        <begin position="25"/>
        <end position="267"/>
    </location>
</feature>
<dbReference type="OrthoDB" id="9791132at2"/>
<dbReference type="InterPro" id="IPR012338">
    <property type="entry name" value="Beta-lactam/transpept-like"/>
</dbReference>
<evidence type="ECO:0000256" key="8">
    <source>
        <dbReference type="RuleBase" id="RU004016"/>
    </source>
</evidence>
<dbReference type="Proteomes" id="UP000306420">
    <property type="component" value="Unassembled WGS sequence"/>
</dbReference>
<dbReference type="GO" id="GO:0071555">
    <property type="term" value="P:cell wall organization"/>
    <property type="evidence" value="ECO:0007669"/>
    <property type="project" value="UniProtKB-KW"/>
</dbReference>
<keyword evidence="3 9" id="KW-0732">Signal</keyword>
<comment type="function">
    <text evidence="1">Removes C-terminal D-alanyl residues from sugar-peptide cell wall precursors.</text>
</comment>
<dbReference type="AlphaFoldDB" id="A0A5R9DTZ8"/>
<evidence type="ECO:0000256" key="5">
    <source>
        <dbReference type="ARBA" id="ARBA00022960"/>
    </source>
</evidence>
<dbReference type="InterPro" id="IPR001967">
    <property type="entry name" value="Peptidase_S11_N"/>
</dbReference>
<gene>
    <name evidence="11" type="ORF">FEZ33_08350</name>
</gene>
<organism evidence="11 12">
    <name type="scientific">Ruoffia tabacinasalis</name>
    <dbReference type="NCBI Taxonomy" id="87458"/>
    <lineage>
        <taxon>Bacteria</taxon>
        <taxon>Bacillati</taxon>
        <taxon>Bacillota</taxon>
        <taxon>Bacilli</taxon>
        <taxon>Lactobacillales</taxon>
        <taxon>Aerococcaceae</taxon>
        <taxon>Ruoffia</taxon>
    </lineage>
</organism>
<dbReference type="GO" id="GO:0008360">
    <property type="term" value="P:regulation of cell shape"/>
    <property type="evidence" value="ECO:0007669"/>
    <property type="project" value="UniProtKB-KW"/>
</dbReference>
<feature type="signal peptide" evidence="9">
    <location>
        <begin position="1"/>
        <end position="24"/>
    </location>
</feature>
<evidence type="ECO:0000256" key="9">
    <source>
        <dbReference type="SAM" id="SignalP"/>
    </source>
</evidence>
<comment type="similarity">
    <text evidence="2 8">Belongs to the peptidase S11 family.</text>
</comment>
<evidence type="ECO:0000256" key="3">
    <source>
        <dbReference type="ARBA" id="ARBA00022729"/>
    </source>
</evidence>
<dbReference type="GO" id="GO:0009252">
    <property type="term" value="P:peptidoglycan biosynthetic process"/>
    <property type="evidence" value="ECO:0007669"/>
    <property type="project" value="UniProtKB-UniPathway"/>
</dbReference>
<evidence type="ECO:0000256" key="2">
    <source>
        <dbReference type="ARBA" id="ARBA00007164"/>
    </source>
</evidence>
<dbReference type="InterPro" id="IPR015956">
    <property type="entry name" value="Peniciliin-bd_prot_C_sf"/>
</dbReference>
<name>A0A5R9DTZ8_9LACT</name>
<dbReference type="PRINTS" id="PR00725">
    <property type="entry name" value="DADACBPTASE1"/>
</dbReference>
<keyword evidence="6" id="KW-0573">Peptidoglycan synthesis</keyword>
<dbReference type="InterPro" id="IPR018044">
    <property type="entry name" value="Peptidase_S11"/>
</dbReference>
<dbReference type="Gene3D" id="3.40.710.10">
    <property type="entry name" value="DD-peptidase/beta-lactamase superfamily"/>
    <property type="match status" value="1"/>
</dbReference>
<sequence>MKLRYLFVILLITSFLFPQQSSQAQSTAPTIDAISAISIDSENGQVLMSQNADEILQVGSISKLLSVYVALKTIEAQDEWTRESIVPISDEAYQLSQDYNIGNVPLRQDYNYTVNELVEAVSINLANGATLALAEMVGETEADFVKMMETQLLEWGIEEFNLINSTGLEDNGETNAFSAEVAAIIAYHLVNDFPDYLDYSDQAKAVFKPNTDDAIDMNNYNQMLKGKPYERENVLGLMPGSSEQDGNSFVGYSNEDEFGIITVVLGTEDEDTRYEETDRLMDYSYSAYMKELVVSEGQPTTQVNTIKVEGSSESEAELIYGENMSLVVPIIDTAPRLEYEFSSNDALFEDRSYLVAPVEQGEVVGEMTIYGADTEFTYLPSTKGNHVPVVQAEPIEEAAWYVNGWHSFSNGVSNTWESTRRFFVDLFN</sequence>
<dbReference type="SUPFAM" id="SSF69189">
    <property type="entry name" value="Penicillin-binding protein associated domain"/>
    <property type="match status" value="1"/>
</dbReference>
<evidence type="ECO:0000313" key="11">
    <source>
        <dbReference type="EMBL" id="TLQ40386.1"/>
    </source>
</evidence>
<dbReference type="SUPFAM" id="SSF56601">
    <property type="entry name" value="beta-lactamase/transpeptidase-like"/>
    <property type="match status" value="1"/>
</dbReference>
<keyword evidence="4" id="KW-0378">Hydrolase</keyword>
<keyword evidence="5" id="KW-0133">Cell shape</keyword>
<dbReference type="GO" id="GO:0006508">
    <property type="term" value="P:proteolysis"/>
    <property type="evidence" value="ECO:0007669"/>
    <property type="project" value="InterPro"/>
</dbReference>
<dbReference type="UniPathway" id="UPA00219"/>
<dbReference type="RefSeq" id="WP_138404952.1">
    <property type="nucleotide sequence ID" value="NZ_VBSP01000030.1"/>
</dbReference>
<reference evidence="11 12" key="1">
    <citation type="submission" date="2019-05" db="EMBL/GenBank/DDBJ databases">
        <title>The metagenome of a microbial culture collection derived from dairy environment covers the genomic content of the human microbiome.</title>
        <authorList>
            <person name="Roder T."/>
            <person name="Wuthrich D."/>
            <person name="Sattari Z."/>
            <person name="Von Ah U."/>
            <person name="Bar C."/>
            <person name="Ronchi F."/>
            <person name="Macpherson A.J."/>
            <person name="Ganal-Vonarburg S.C."/>
            <person name="Bruggmann R."/>
            <person name="Vergeres G."/>
        </authorList>
    </citation>
    <scope>NUCLEOTIDE SEQUENCE [LARGE SCALE GENOMIC DNA]</scope>
    <source>
        <strain evidence="11 12">FAM 24227</strain>
    </source>
</reference>
<accession>A0A5R9DTZ8</accession>
<dbReference type="Gene3D" id="2.60.410.10">
    <property type="entry name" value="D-Ala-D-Ala carboxypeptidase, C-terminal domain"/>
    <property type="match status" value="1"/>
</dbReference>
<dbReference type="InterPro" id="IPR037167">
    <property type="entry name" value="Peptidase_S11_C_sf"/>
</dbReference>
<evidence type="ECO:0000259" key="10">
    <source>
        <dbReference type="Pfam" id="PF00768"/>
    </source>
</evidence>
<evidence type="ECO:0000256" key="1">
    <source>
        <dbReference type="ARBA" id="ARBA00003217"/>
    </source>
</evidence>
<evidence type="ECO:0000313" key="12">
    <source>
        <dbReference type="Proteomes" id="UP000306420"/>
    </source>
</evidence>
<proteinExistence type="inferred from homology"/>
<keyword evidence="11" id="KW-0645">Protease</keyword>
<protein>
    <submittedName>
        <fullName evidence="11">D-alanyl-D-alanine carboxypeptidase</fullName>
    </submittedName>
</protein>
<keyword evidence="11" id="KW-0121">Carboxypeptidase</keyword>
<dbReference type="EMBL" id="VBSP01000030">
    <property type="protein sequence ID" value="TLQ40386.1"/>
    <property type="molecule type" value="Genomic_DNA"/>
</dbReference>
<dbReference type="GO" id="GO:0009002">
    <property type="term" value="F:serine-type D-Ala-D-Ala carboxypeptidase activity"/>
    <property type="evidence" value="ECO:0007669"/>
    <property type="project" value="InterPro"/>
</dbReference>
<feature type="chain" id="PRO_5024271392" evidence="9">
    <location>
        <begin position="25"/>
        <end position="428"/>
    </location>
</feature>